<gene>
    <name evidence="1" type="ORF">OR37_00791</name>
</gene>
<organism evidence="1 2">
    <name type="scientific">Caulobacter vibrioides OR37</name>
    <dbReference type="NCBI Taxonomy" id="1292034"/>
    <lineage>
        <taxon>Bacteria</taxon>
        <taxon>Pseudomonadati</taxon>
        <taxon>Pseudomonadota</taxon>
        <taxon>Alphaproteobacteria</taxon>
        <taxon>Caulobacterales</taxon>
        <taxon>Caulobacteraceae</taxon>
        <taxon>Caulobacter</taxon>
    </lineage>
</organism>
<dbReference type="AlphaFoldDB" id="R0EDF3"/>
<protein>
    <recommendedName>
        <fullName evidence="3">Lipoprotein</fullName>
    </recommendedName>
</protein>
<name>R0EDF3_CAUVI</name>
<dbReference type="PROSITE" id="PS51257">
    <property type="entry name" value="PROKAR_LIPOPROTEIN"/>
    <property type="match status" value="1"/>
</dbReference>
<evidence type="ECO:0000313" key="1">
    <source>
        <dbReference type="EMBL" id="ENZ83488.1"/>
    </source>
</evidence>
<dbReference type="eggNOG" id="ENOG5033DBE">
    <property type="taxonomic scope" value="Bacteria"/>
</dbReference>
<dbReference type="PATRIC" id="fig|1292034.3.peg.786"/>
<reference evidence="1 2" key="1">
    <citation type="journal article" date="2013" name="Genome Announc.">
        <title>Draft Genome Sequence for Caulobacter sp. Strain OR37, a Bacterium Tolerant to Heavy Metals.</title>
        <authorList>
            <person name="Utturkar S.M."/>
            <person name="Bollmann A."/>
            <person name="Brzoska R.M."/>
            <person name="Klingeman D.M."/>
            <person name="Epstein S.E."/>
            <person name="Palumbo A.V."/>
            <person name="Brown S.D."/>
        </authorList>
    </citation>
    <scope>NUCLEOTIDE SEQUENCE [LARGE SCALE GENOMIC DNA]</scope>
    <source>
        <strain evidence="1 2">OR37</strain>
    </source>
</reference>
<evidence type="ECO:0008006" key="3">
    <source>
        <dbReference type="Google" id="ProtNLM"/>
    </source>
</evidence>
<sequence precursor="true">MVHGRYCHGHGMSSRWILPILVATALVGCANTPPVDPTVEHIAYALEPPPFCGRCETVKFVASEDGVLRIETGYWVGNYKHWRRRREVQRITPAQFADFRVKIAPYRGERDIVGGEKGCRKYHPDDASLRVEWILGSDRRVRVFDFGCEDDPGMNRTVLAAPSALGLKSLF</sequence>
<keyword evidence="2" id="KW-1185">Reference proteome</keyword>
<evidence type="ECO:0000313" key="2">
    <source>
        <dbReference type="Proteomes" id="UP000013063"/>
    </source>
</evidence>
<proteinExistence type="predicted"/>
<accession>R0EDF3</accession>
<dbReference type="Proteomes" id="UP000013063">
    <property type="component" value="Unassembled WGS sequence"/>
</dbReference>
<dbReference type="EMBL" id="APMP01000002">
    <property type="protein sequence ID" value="ENZ83488.1"/>
    <property type="molecule type" value="Genomic_DNA"/>
</dbReference>
<comment type="caution">
    <text evidence="1">The sequence shown here is derived from an EMBL/GenBank/DDBJ whole genome shotgun (WGS) entry which is preliminary data.</text>
</comment>